<sequence>MLQSISPRFVRAPFATLLDDDSDQSYVLDIEDEIFNNGPSVRDLKIAAPQLFDSKLLRPESWQNFLAREEFLATSLAEIKDHLLNREFDFSNSLVLHPLPTPLFVALLSHQQTFLINTAQHILNNLKRIQTRIQDLNRTAFRNFSAVKVSLKLTLNSTNSPYDRSSAILKGITACKQCLAQCTESIDSDSLNVLVDETVELLYDYNQALEHHSTTASTAGRASSISVGSASGQHANLEQLRNSINAIETMVGEGTDFVSKECCYMTKLVDEVKSMFDGYLAAYRRFIADGVNDYDTFMFLGAVI</sequence>
<keyword evidence="2" id="KW-1185">Reference proteome</keyword>
<evidence type="ECO:0000313" key="1">
    <source>
        <dbReference type="EMBL" id="KAJ9093961.1"/>
    </source>
</evidence>
<reference evidence="1" key="1">
    <citation type="submission" date="2023-04" db="EMBL/GenBank/DDBJ databases">
        <title>Draft Genome sequencing of Naganishia species isolated from polar environments using Oxford Nanopore Technology.</title>
        <authorList>
            <person name="Leo P."/>
            <person name="Venkateswaran K."/>
        </authorList>
    </citation>
    <scope>NUCLEOTIDE SEQUENCE</scope>
    <source>
        <strain evidence="1">MNA-CCFEE 5261</strain>
    </source>
</reference>
<proteinExistence type="predicted"/>
<protein>
    <submittedName>
        <fullName evidence="1">Uncharacterized protein</fullName>
    </submittedName>
</protein>
<evidence type="ECO:0000313" key="2">
    <source>
        <dbReference type="Proteomes" id="UP001241377"/>
    </source>
</evidence>
<gene>
    <name evidence="1" type="ORF">QFC19_008091</name>
</gene>
<dbReference type="EMBL" id="JASBWR010000116">
    <property type="protein sequence ID" value="KAJ9093961.1"/>
    <property type="molecule type" value="Genomic_DNA"/>
</dbReference>
<name>A0ACC2V541_9TREE</name>
<organism evidence="1 2">
    <name type="scientific">Naganishia cerealis</name>
    <dbReference type="NCBI Taxonomy" id="610337"/>
    <lineage>
        <taxon>Eukaryota</taxon>
        <taxon>Fungi</taxon>
        <taxon>Dikarya</taxon>
        <taxon>Basidiomycota</taxon>
        <taxon>Agaricomycotina</taxon>
        <taxon>Tremellomycetes</taxon>
        <taxon>Filobasidiales</taxon>
        <taxon>Filobasidiaceae</taxon>
        <taxon>Naganishia</taxon>
    </lineage>
</organism>
<comment type="caution">
    <text evidence="1">The sequence shown here is derived from an EMBL/GenBank/DDBJ whole genome shotgun (WGS) entry which is preliminary data.</text>
</comment>
<accession>A0ACC2V541</accession>
<dbReference type="Proteomes" id="UP001241377">
    <property type="component" value="Unassembled WGS sequence"/>
</dbReference>